<dbReference type="RefSeq" id="WP_200310651.1">
    <property type="nucleotide sequence ID" value="NZ_JAENIM010000028.1"/>
</dbReference>
<name>A0A8J7SH82_9BACT</name>
<proteinExistence type="predicted"/>
<sequence>MKRVKIVLPVLLLSCAACLILAWQFFCKWKDEYRDLHTNPYKNDGLVIKWGVSGATNSYPWIDVWVIYDGIKIEPDINFGGLEDPKLYFKDYDGDGRKDIVFQDRGTVKAIAFFPSEDDAPPRFQTLRNDQTSG</sequence>
<organism evidence="1 2">
    <name type="scientific">Persicirhabdus sediminis</name>
    <dbReference type="NCBI Taxonomy" id="454144"/>
    <lineage>
        <taxon>Bacteria</taxon>
        <taxon>Pseudomonadati</taxon>
        <taxon>Verrucomicrobiota</taxon>
        <taxon>Verrucomicrobiia</taxon>
        <taxon>Verrucomicrobiales</taxon>
        <taxon>Verrucomicrobiaceae</taxon>
        <taxon>Persicirhabdus</taxon>
    </lineage>
</organism>
<dbReference type="Proteomes" id="UP000624703">
    <property type="component" value="Unassembled WGS sequence"/>
</dbReference>
<protein>
    <recommendedName>
        <fullName evidence="3">Repeat domain-containing protein</fullName>
    </recommendedName>
</protein>
<dbReference type="AlphaFoldDB" id="A0A8J7SH82"/>
<gene>
    <name evidence="1" type="ORF">JIN82_05550</name>
</gene>
<evidence type="ECO:0000313" key="2">
    <source>
        <dbReference type="Proteomes" id="UP000624703"/>
    </source>
</evidence>
<evidence type="ECO:0008006" key="3">
    <source>
        <dbReference type="Google" id="ProtNLM"/>
    </source>
</evidence>
<dbReference type="EMBL" id="JAENIM010000028">
    <property type="protein sequence ID" value="MBK1790620.1"/>
    <property type="molecule type" value="Genomic_DNA"/>
</dbReference>
<accession>A0A8J7SH82</accession>
<reference evidence="1" key="1">
    <citation type="submission" date="2021-01" db="EMBL/GenBank/DDBJ databases">
        <title>Modified the classification status of verrucomicrobia.</title>
        <authorList>
            <person name="Feng X."/>
        </authorList>
    </citation>
    <scope>NUCLEOTIDE SEQUENCE</scope>
    <source>
        <strain evidence="1">_KCTC 22039</strain>
    </source>
</reference>
<comment type="caution">
    <text evidence="1">The sequence shown here is derived from an EMBL/GenBank/DDBJ whole genome shotgun (WGS) entry which is preliminary data.</text>
</comment>
<keyword evidence="2" id="KW-1185">Reference proteome</keyword>
<evidence type="ECO:0000313" key="1">
    <source>
        <dbReference type="EMBL" id="MBK1790620.1"/>
    </source>
</evidence>